<feature type="compositionally biased region" description="Basic and acidic residues" evidence="12">
    <location>
        <begin position="364"/>
        <end position="375"/>
    </location>
</feature>
<evidence type="ECO:0000256" key="6">
    <source>
        <dbReference type="ARBA" id="ARBA00022729"/>
    </source>
</evidence>
<dbReference type="Pfam" id="PF02931">
    <property type="entry name" value="Neur_chan_LBD"/>
    <property type="match status" value="1"/>
</dbReference>
<keyword evidence="16" id="KW-1185">Reference proteome</keyword>
<evidence type="ECO:0000313" key="16">
    <source>
        <dbReference type="Proteomes" id="UP000887567"/>
    </source>
</evidence>
<dbReference type="GO" id="GO:0005886">
    <property type="term" value="C:plasma membrane"/>
    <property type="evidence" value="ECO:0007669"/>
    <property type="project" value="UniProtKB-SubCell"/>
</dbReference>
<dbReference type="PROSITE" id="PS00236">
    <property type="entry name" value="NEUROTR_ION_CHANNEL"/>
    <property type="match status" value="1"/>
</dbReference>
<dbReference type="InterPro" id="IPR006202">
    <property type="entry name" value="Neur_chan_lig-bd"/>
</dbReference>
<dbReference type="GO" id="GO:0004888">
    <property type="term" value="F:transmembrane signaling receptor activity"/>
    <property type="evidence" value="ECO:0007669"/>
    <property type="project" value="InterPro"/>
</dbReference>
<dbReference type="CDD" id="cd18990">
    <property type="entry name" value="LGIC_ECD_GABAAR"/>
    <property type="match status" value="1"/>
</dbReference>
<comment type="subcellular location">
    <subcellularLocation>
        <location evidence="2">Cell membrane</location>
    </subcellularLocation>
    <subcellularLocation>
        <location evidence="1">Membrane</location>
        <topology evidence="1">Multi-pass membrane protein</topology>
    </subcellularLocation>
</comment>
<keyword evidence="4" id="KW-1003">Cell membrane</keyword>
<feature type="transmembrane region" description="Helical" evidence="11">
    <location>
        <begin position="327"/>
        <end position="346"/>
    </location>
</feature>
<feature type="transmembrane region" description="Helical" evidence="11">
    <location>
        <begin position="296"/>
        <end position="321"/>
    </location>
</feature>
<dbReference type="FunFam" id="2.70.170.10:FF:000045">
    <property type="entry name" value="Predicted protein"/>
    <property type="match status" value="1"/>
</dbReference>
<evidence type="ECO:0000259" key="14">
    <source>
        <dbReference type="Pfam" id="PF02932"/>
    </source>
</evidence>
<dbReference type="Pfam" id="PF02932">
    <property type="entry name" value="Neur_chan_memb"/>
    <property type="match status" value="1"/>
</dbReference>
<evidence type="ECO:0000256" key="9">
    <source>
        <dbReference type="ARBA" id="ARBA00023136"/>
    </source>
</evidence>
<dbReference type="SUPFAM" id="SSF90112">
    <property type="entry name" value="Neurotransmitter-gated ion-channel transmembrane pore"/>
    <property type="match status" value="1"/>
</dbReference>
<dbReference type="Gene3D" id="2.70.170.10">
    <property type="entry name" value="Neurotransmitter-gated ion-channel ligand-binding domain"/>
    <property type="match status" value="1"/>
</dbReference>
<dbReference type="InterPro" id="IPR006028">
    <property type="entry name" value="GABAA/Glycine_rcpt"/>
</dbReference>
<keyword evidence="10 11" id="KW-0407">Ion channel</keyword>
<evidence type="ECO:0000313" key="15">
    <source>
        <dbReference type="EnsemblMetazoa" id="XP_020898489.1"/>
    </source>
</evidence>
<keyword evidence="9 11" id="KW-0472">Membrane</keyword>
<feature type="region of interest" description="Disordered" evidence="12">
    <location>
        <begin position="364"/>
        <end position="384"/>
    </location>
</feature>
<feature type="transmembrane region" description="Helical" evidence="11">
    <location>
        <begin position="430"/>
        <end position="450"/>
    </location>
</feature>
<dbReference type="CDD" id="cd19049">
    <property type="entry name" value="LGIC_TM_anion"/>
    <property type="match status" value="1"/>
</dbReference>
<dbReference type="FunFam" id="1.20.58.390:FF:000138">
    <property type="entry name" value="Predicted protein"/>
    <property type="match status" value="1"/>
</dbReference>
<dbReference type="SUPFAM" id="SSF63712">
    <property type="entry name" value="Nicotinic receptor ligand binding domain-like"/>
    <property type="match status" value="1"/>
</dbReference>
<sequence length="456" mass="53047">MVYIYTNKTPCVTRTNTSAVMSYNEFKLLILVLMVCRTTSCDENNAVSEDSQNVTKVIQRLLQKTTNKLFRPYASGKAPVIVKTDIKLMSIGTFREADMQYTVEMYFRQSWKDPRLRYDDSDVPSITLNGDLSDSFWQPDTIFENEVEGKVHTLLAKNKFYRIHRDGLILTSTRLTLTCSCSMDFRKFPMDEQECGIYLVSYGYTTQDIVYEWQTKHETWSNEQDIPQFLLKNISRINITRRYSTGDYSALGIKMRFTRRLGHYFTKVYIPAILIVMLSWLSFYVDRRSAPARVSLGITTVLTMTTLLIGIGQGSLPVVAYVKALDWYLFVSYFMVFAAFAEYAVINYRDGIYRRSKTEKRLEENGSTVSHKDTESIDNSTGYSNGAPKDAFDFIQESTPKKYEVTSKKKFDIVNWFTQKFLTPPEVIDAWAKILFPLTYVIFNFLYWMYYLVIIE</sequence>
<dbReference type="EnsemblMetazoa" id="XM_021042830.2">
    <property type="protein sequence ID" value="XP_020898489.1"/>
    <property type="gene ID" value="LOC110237234"/>
</dbReference>
<evidence type="ECO:0000256" key="4">
    <source>
        <dbReference type="ARBA" id="ARBA00022475"/>
    </source>
</evidence>
<dbReference type="InterPro" id="IPR036719">
    <property type="entry name" value="Neuro-gated_channel_TM_sf"/>
</dbReference>
<evidence type="ECO:0000256" key="10">
    <source>
        <dbReference type="ARBA" id="ARBA00023303"/>
    </source>
</evidence>
<accession>A0A913X3R6</accession>
<dbReference type="GO" id="GO:0005230">
    <property type="term" value="F:extracellular ligand-gated monoatomic ion channel activity"/>
    <property type="evidence" value="ECO:0007669"/>
    <property type="project" value="InterPro"/>
</dbReference>
<dbReference type="PANTHER" id="PTHR18945">
    <property type="entry name" value="NEUROTRANSMITTER GATED ION CHANNEL"/>
    <property type="match status" value="1"/>
</dbReference>
<dbReference type="OMA" id="TIVEFHI"/>
<dbReference type="GeneID" id="110237234"/>
<proteinExistence type="inferred from homology"/>
<evidence type="ECO:0000256" key="3">
    <source>
        <dbReference type="ARBA" id="ARBA00022448"/>
    </source>
</evidence>
<evidence type="ECO:0000256" key="5">
    <source>
        <dbReference type="ARBA" id="ARBA00022692"/>
    </source>
</evidence>
<comment type="similarity">
    <text evidence="11">Belongs to the ligand-gated ion channel (TC 1.A.9) family.</text>
</comment>
<dbReference type="OrthoDB" id="407674at2759"/>
<dbReference type="InterPro" id="IPR006029">
    <property type="entry name" value="Neurotrans-gated_channel_TM"/>
</dbReference>
<dbReference type="KEGG" id="epa:110237234"/>
<dbReference type="PRINTS" id="PR00252">
    <property type="entry name" value="NRIONCHANNEL"/>
</dbReference>
<evidence type="ECO:0000256" key="2">
    <source>
        <dbReference type="ARBA" id="ARBA00004236"/>
    </source>
</evidence>
<protein>
    <submittedName>
        <fullName evidence="15">Uncharacterized protein</fullName>
    </submittedName>
</protein>
<feature type="transmembrane region" description="Helical" evidence="11">
    <location>
        <begin position="264"/>
        <end position="284"/>
    </location>
</feature>
<dbReference type="NCBIfam" id="TIGR00860">
    <property type="entry name" value="LIC"/>
    <property type="match status" value="1"/>
</dbReference>
<keyword evidence="7 11" id="KW-1133">Transmembrane helix</keyword>
<keyword evidence="5 11" id="KW-0812">Transmembrane</keyword>
<dbReference type="InterPro" id="IPR036734">
    <property type="entry name" value="Neur_chan_lig-bd_sf"/>
</dbReference>
<name>A0A913X3R6_EXADI</name>
<dbReference type="RefSeq" id="XP_020898489.1">
    <property type="nucleotide sequence ID" value="XM_021042830.2"/>
</dbReference>
<feature type="domain" description="Neurotransmitter-gated ion-channel transmembrane" evidence="14">
    <location>
        <begin position="268"/>
        <end position="375"/>
    </location>
</feature>
<dbReference type="InterPro" id="IPR018000">
    <property type="entry name" value="Neurotransmitter_ion_chnl_CS"/>
</dbReference>
<dbReference type="InterPro" id="IPR038050">
    <property type="entry name" value="Neuro_actylchol_rec"/>
</dbReference>
<reference evidence="15" key="1">
    <citation type="submission" date="2022-11" db="UniProtKB">
        <authorList>
            <consortium name="EnsemblMetazoa"/>
        </authorList>
    </citation>
    <scope>IDENTIFICATION</scope>
</reference>
<evidence type="ECO:0000256" key="7">
    <source>
        <dbReference type="ARBA" id="ARBA00022989"/>
    </source>
</evidence>
<organism evidence="15 16">
    <name type="scientific">Exaiptasia diaphana</name>
    <name type="common">Tropical sea anemone</name>
    <name type="synonym">Aiptasia pulchella</name>
    <dbReference type="NCBI Taxonomy" id="2652724"/>
    <lineage>
        <taxon>Eukaryota</taxon>
        <taxon>Metazoa</taxon>
        <taxon>Cnidaria</taxon>
        <taxon>Anthozoa</taxon>
        <taxon>Hexacorallia</taxon>
        <taxon>Actiniaria</taxon>
        <taxon>Aiptasiidae</taxon>
        <taxon>Exaiptasia</taxon>
    </lineage>
</organism>
<keyword evidence="3 11" id="KW-0813">Transport</keyword>
<feature type="domain" description="Neurotransmitter-gated ion-channel ligand-binding" evidence="13">
    <location>
        <begin position="56"/>
        <end position="258"/>
    </location>
</feature>
<evidence type="ECO:0000259" key="13">
    <source>
        <dbReference type="Pfam" id="PF02931"/>
    </source>
</evidence>
<evidence type="ECO:0000256" key="1">
    <source>
        <dbReference type="ARBA" id="ARBA00004141"/>
    </source>
</evidence>
<keyword evidence="6" id="KW-0732">Signal</keyword>
<evidence type="ECO:0000256" key="8">
    <source>
        <dbReference type="ARBA" id="ARBA00023065"/>
    </source>
</evidence>
<dbReference type="Proteomes" id="UP000887567">
    <property type="component" value="Unplaced"/>
</dbReference>
<evidence type="ECO:0000256" key="11">
    <source>
        <dbReference type="RuleBase" id="RU000687"/>
    </source>
</evidence>
<dbReference type="Gene3D" id="1.20.58.390">
    <property type="entry name" value="Neurotransmitter-gated ion-channel transmembrane domain"/>
    <property type="match status" value="1"/>
</dbReference>
<keyword evidence="8 11" id="KW-0406">Ion transport</keyword>
<dbReference type="InterPro" id="IPR006201">
    <property type="entry name" value="Neur_channel"/>
</dbReference>
<evidence type="ECO:0000256" key="12">
    <source>
        <dbReference type="SAM" id="MobiDB-lite"/>
    </source>
</evidence>
<dbReference type="PRINTS" id="PR00253">
    <property type="entry name" value="GABAARECEPTR"/>
</dbReference>
<dbReference type="AlphaFoldDB" id="A0A913X3R6"/>